<feature type="transmembrane region" description="Helical" evidence="1">
    <location>
        <begin position="20"/>
        <end position="42"/>
    </location>
</feature>
<protein>
    <submittedName>
        <fullName evidence="2">Drought responsive protein</fullName>
    </submittedName>
</protein>
<reference evidence="2" key="2">
    <citation type="submission" date="2005-04" db="EMBL/GenBank/DDBJ databases">
        <authorList>
            <person name="Basha M.S."/>
        </authorList>
    </citation>
    <scope>NUCLEOTIDE SEQUENCE</scope>
    <source>
        <tissue evidence="2">Drought-stressed leaf</tissue>
    </source>
</reference>
<accession>Q56G51</accession>
<keyword evidence="1" id="KW-0472">Membrane</keyword>
<reference evidence="2" key="1">
    <citation type="submission" date="2005-03" db="EMBL/GenBank/DDBJ databases">
        <title>Identification of differentially expressed genes in peanuts.</title>
        <authorList>
            <person name="Devaiah K.M."/>
            <person name="Bali G."/>
            <person name="Naik K."/>
            <person name="Basha M.S."/>
        </authorList>
    </citation>
    <scope>NUCLEOTIDE SEQUENCE</scope>
    <source>
        <tissue evidence="2">Drought-stressed leaf</tissue>
    </source>
</reference>
<evidence type="ECO:0000313" key="2">
    <source>
        <dbReference type="EMBL" id="AAX57185.1"/>
    </source>
</evidence>
<keyword evidence="1" id="KW-0812">Transmembrane</keyword>
<dbReference type="EMBL" id="AY960638">
    <property type="protein sequence ID" value="AAX57185.1"/>
    <property type="molecule type" value="mRNA"/>
</dbReference>
<organism evidence="2">
    <name type="scientific">Arachis hypogaea</name>
    <name type="common">Peanut</name>
    <dbReference type="NCBI Taxonomy" id="3818"/>
    <lineage>
        <taxon>Eukaryota</taxon>
        <taxon>Viridiplantae</taxon>
        <taxon>Streptophyta</taxon>
        <taxon>Embryophyta</taxon>
        <taxon>Tracheophyta</taxon>
        <taxon>Spermatophyta</taxon>
        <taxon>Magnoliopsida</taxon>
        <taxon>eudicotyledons</taxon>
        <taxon>Gunneridae</taxon>
        <taxon>Pentapetalae</taxon>
        <taxon>rosids</taxon>
        <taxon>fabids</taxon>
        <taxon>Fabales</taxon>
        <taxon>Fabaceae</taxon>
        <taxon>Papilionoideae</taxon>
        <taxon>50 kb inversion clade</taxon>
        <taxon>dalbergioids sensu lato</taxon>
        <taxon>Dalbergieae</taxon>
        <taxon>Pterocarpus clade</taxon>
        <taxon>Arachis</taxon>
    </lineage>
</organism>
<keyword evidence="1" id="KW-1133">Transmembrane helix</keyword>
<name>Q56G51_ARAHY</name>
<sequence>MLSDIFFFSLQNSFFNSKLLLYILLLSASNWLLKSWAVGSWLPSI</sequence>
<proteinExistence type="evidence at transcript level"/>
<dbReference type="AlphaFoldDB" id="Q56G51"/>
<evidence type="ECO:0000256" key="1">
    <source>
        <dbReference type="SAM" id="Phobius"/>
    </source>
</evidence>